<reference evidence="2" key="1">
    <citation type="submission" date="2025-08" db="UniProtKB">
        <authorList>
            <consortium name="RefSeq"/>
        </authorList>
    </citation>
    <scope>IDENTIFICATION</scope>
</reference>
<evidence type="ECO:0000313" key="2">
    <source>
        <dbReference type="RefSeq" id="XP_073897211.1"/>
    </source>
</evidence>
<organism evidence="1 2">
    <name type="scientific">Castor canadensis</name>
    <name type="common">American beaver</name>
    <dbReference type="NCBI Taxonomy" id="51338"/>
    <lineage>
        <taxon>Eukaryota</taxon>
        <taxon>Metazoa</taxon>
        <taxon>Chordata</taxon>
        <taxon>Craniata</taxon>
        <taxon>Vertebrata</taxon>
        <taxon>Euteleostomi</taxon>
        <taxon>Mammalia</taxon>
        <taxon>Eutheria</taxon>
        <taxon>Euarchontoglires</taxon>
        <taxon>Glires</taxon>
        <taxon>Rodentia</taxon>
        <taxon>Castorimorpha</taxon>
        <taxon>Castoridae</taxon>
        <taxon>Castor</taxon>
    </lineage>
</organism>
<keyword evidence="1" id="KW-1185">Reference proteome</keyword>
<dbReference type="Proteomes" id="UP001732720">
    <property type="component" value="Chromosome 9"/>
</dbReference>
<dbReference type="RefSeq" id="XP_073897211.1">
    <property type="nucleotide sequence ID" value="XM_074041110.1"/>
</dbReference>
<sequence>MSGQCSFDYPGGGEGLSLRLTPSLPDRRLLQKRSRSTTRRGPGETLPSPSPSKGSRSGVGGVAPPPTSRPCVARSDGKSGRWLQGKERQGGRGPRSLPIDAGLLSVSAPGFGREEEENKESLNVYGCPRSQGYSVAPDATVHSAFQRAPARARPATTSTTTTVTSPSCPQSSGSGARTRPVPLPLKQEALASAAFPPYPTQHQPGHSRYPRPVFPLLPSRPVGRPPFPSPSCPHPRVQRGRGLPQAAASASSPRGSWCLPGPTGLTRTTQPQDVRSDGTTASCHAPPLPLLLPLHRRGSVRQRRCRERRTSLRFKGYGLLPTSRTEGMCATPLSFSFSKQHLLTKQIRGWTGRAGDGGGTWAEGEGRRVAETLRLREASRTGRRLWAGRSQGTMIQ</sequence>
<accession>A0AC58JX98</accession>
<gene>
    <name evidence="2" type="primary">LOC109682966</name>
</gene>
<name>A0AC58JX98_CASCN</name>
<protein>
    <submittedName>
        <fullName evidence="2">Uncharacterized protein</fullName>
    </submittedName>
</protein>
<proteinExistence type="predicted"/>
<evidence type="ECO:0000313" key="1">
    <source>
        <dbReference type="Proteomes" id="UP001732720"/>
    </source>
</evidence>